<evidence type="ECO:0000256" key="1">
    <source>
        <dbReference type="ARBA" id="ARBA00001917"/>
    </source>
</evidence>
<organism evidence="12 13">
    <name type="scientific">Bosea lathyri</name>
    <dbReference type="NCBI Taxonomy" id="1036778"/>
    <lineage>
        <taxon>Bacteria</taxon>
        <taxon>Pseudomonadati</taxon>
        <taxon>Pseudomonadota</taxon>
        <taxon>Alphaproteobacteria</taxon>
        <taxon>Hyphomicrobiales</taxon>
        <taxon>Boseaceae</taxon>
        <taxon>Bosea</taxon>
    </lineage>
</organism>
<dbReference type="EMBL" id="FNUY01000002">
    <property type="protein sequence ID" value="SEF88384.1"/>
    <property type="molecule type" value="Genomic_DNA"/>
</dbReference>
<dbReference type="OrthoDB" id="9778912at2"/>
<comment type="cofactor">
    <cofactor evidence="1">
        <name>FMN</name>
        <dbReference type="ChEBI" id="CHEBI:58210"/>
    </cofactor>
</comment>
<name>A0A1H5VMB3_9HYPH</name>
<keyword evidence="6" id="KW-0547">Nucleotide-binding</keyword>
<dbReference type="FunFam" id="3.20.20.70:FF:000154">
    <property type="entry name" value="Probable nitronate monooxygenase"/>
    <property type="match status" value="1"/>
</dbReference>
<dbReference type="GO" id="GO:0000166">
    <property type="term" value="F:nucleotide binding"/>
    <property type="evidence" value="ECO:0007669"/>
    <property type="project" value="UniProtKB-KW"/>
</dbReference>
<dbReference type="GO" id="GO:0009636">
    <property type="term" value="P:response to toxic substance"/>
    <property type="evidence" value="ECO:0007669"/>
    <property type="project" value="UniProtKB-KW"/>
</dbReference>
<evidence type="ECO:0000313" key="12">
    <source>
        <dbReference type="EMBL" id="SEF88384.1"/>
    </source>
</evidence>
<dbReference type="InterPro" id="IPR004136">
    <property type="entry name" value="NMO"/>
</dbReference>
<keyword evidence="13" id="KW-1185">Reference proteome</keyword>
<keyword evidence="7" id="KW-0560">Oxidoreductase</keyword>
<evidence type="ECO:0000313" key="13">
    <source>
        <dbReference type="Proteomes" id="UP000236743"/>
    </source>
</evidence>
<protein>
    <recommendedName>
        <fullName evidence="11">Nitronate monooxygenase</fullName>
    </recommendedName>
    <alternativeName>
        <fullName evidence="9">Propionate 3-nitronate monooxygenase</fullName>
    </alternativeName>
</protein>
<keyword evidence="4" id="KW-0285">Flavoprotein</keyword>
<evidence type="ECO:0000256" key="9">
    <source>
        <dbReference type="ARBA" id="ARBA00031155"/>
    </source>
</evidence>
<sequence length="356" mass="36521">MLDRLGIAAPIVQAPMAGVSTPALAAAVSNAGGLGSLGVGATDAAGARAMIADLRARTDRAFNINVFVHGRAKADPERETAWLEWLSPLFAEFGAEPPKSLRTIYKSFADDAEMLSMLIETKPPVVSFHFGLPSTEAIQGLKQAGAMLLATATSLEEARKIEAAGIDVIVAQGIEAGGHRGVFDPAAPDDALGTVALTRVLVSKSKLPVIAAGGIMDGAGIAAALNLGAIAAQLGTAFIACPESAADDAYRAALAGPGAHHTRLTSLISGRPARSLASRFTDLHQSVADRMPPDYPIAYDAGKALHAAAKAKSEHGYGAHWAGQGAPLARAMPAAELVATLVRELKTAPFTTKSGQ</sequence>
<evidence type="ECO:0000256" key="3">
    <source>
        <dbReference type="ARBA" id="ARBA00022575"/>
    </source>
</evidence>
<evidence type="ECO:0000256" key="11">
    <source>
        <dbReference type="ARBA" id="ARBA00067136"/>
    </source>
</evidence>
<comment type="catalytic activity">
    <reaction evidence="10">
        <text>3 propionate 3-nitronate + 3 O2 + H2O = 3 3-oxopropanoate + 2 nitrate + nitrite + H2O2 + 3 H(+)</text>
        <dbReference type="Rhea" id="RHEA:57332"/>
        <dbReference type="ChEBI" id="CHEBI:15377"/>
        <dbReference type="ChEBI" id="CHEBI:15378"/>
        <dbReference type="ChEBI" id="CHEBI:15379"/>
        <dbReference type="ChEBI" id="CHEBI:16240"/>
        <dbReference type="ChEBI" id="CHEBI:16301"/>
        <dbReference type="ChEBI" id="CHEBI:17632"/>
        <dbReference type="ChEBI" id="CHEBI:33190"/>
        <dbReference type="ChEBI" id="CHEBI:136067"/>
    </reaction>
</comment>
<dbReference type="InterPro" id="IPR013785">
    <property type="entry name" value="Aldolase_TIM"/>
</dbReference>
<evidence type="ECO:0000256" key="8">
    <source>
        <dbReference type="ARBA" id="ARBA00023033"/>
    </source>
</evidence>
<keyword evidence="8 12" id="KW-0503">Monooxygenase</keyword>
<evidence type="ECO:0000256" key="2">
    <source>
        <dbReference type="ARBA" id="ARBA00009881"/>
    </source>
</evidence>
<dbReference type="Proteomes" id="UP000236743">
    <property type="component" value="Unassembled WGS sequence"/>
</dbReference>
<comment type="similarity">
    <text evidence="2">Belongs to the nitronate monooxygenase family. NMO class I subfamily.</text>
</comment>
<dbReference type="AlphaFoldDB" id="A0A1H5VMB3"/>
<gene>
    <name evidence="12" type="ORF">SAMN04488115_102358</name>
</gene>
<evidence type="ECO:0000256" key="6">
    <source>
        <dbReference type="ARBA" id="ARBA00022741"/>
    </source>
</evidence>
<evidence type="ECO:0000256" key="4">
    <source>
        <dbReference type="ARBA" id="ARBA00022630"/>
    </source>
</evidence>
<evidence type="ECO:0000256" key="5">
    <source>
        <dbReference type="ARBA" id="ARBA00022643"/>
    </source>
</evidence>
<proteinExistence type="inferred from homology"/>
<dbReference type="RefSeq" id="WP_103871595.1">
    <property type="nucleotide sequence ID" value="NZ_FNUY01000002.1"/>
</dbReference>
<dbReference type="PANTHER" id="PTHR42747:SF3">
    <property type="entry name" value="NITRONATE MONOOXYGENASE-RELATED"/>
    <property type="match status" value="1"/>
</dbReference>
<dbReference type="PANTHER" id="PTHR42747">
    <property type="entry name" value="NITRONATE MONOOXYGENASE-RELATED"/>
    <property type="match status" value="1"/>
</dbReference>
<evidence type="ECO:0000256" key="7">
    <source>
        <dbReference type="ARBA" id="ARBA00023002"/>
    </source>
</evidence>
<dbReference type="SUPFAM" id="SSF51412">
    <property type="entry name" value="Inosine monophosphate dehydrogenase (IMPDH)"/>
    <property type="match status" value="1"/>
</dbReference>
<reference evidence="12 13" key="1">
    <citation type="submission" date="2016-10" db="EMBL/GenBank/DDBJ databases">
        <authorList>
            <person name="de Groot N.N."/>
        </authorList>
    </citation>
    <scope>NUCLEOTIDE SEQUENCE [LARGE SCALE GENOMIC DNA]</scope>
    <source>
        <strain evidence="12 13">DSM 26656</strain>
    </source>
</reference>
<dbReference type="CDD" id="cd04730">
    <property type="entry name" value="NPD_like"/>
    <property type="match status" value="1"/>
</dbReference>
<dbReference type="Pfam" id="PF03060">
    <property type="entry name" value="NMO"/>
    <property type="match status" value="1"/>
</dbReference>
<keyword evidence="5" id="KW-0288">FMN</keyword>
<evidence type="ECO:0000256" key="10">
    <source>
        <dbReference type="ARBA" id="ARBA00049401"/>
    </source>
</evidence>
<accession>A0A1H5VMB3</accession>
<dbReference type="Gene3D" id="3.20.20.70">
    <property type="entry name" value="Aldolase class I"/>
    <property type="match status" value="1"/>
</dbReference>
<keyword evidence="3" id="KW-0216">Detoxification</keyword>
<dbReference type="GO" id="GO:0018580">
    <property type="term" value="F:nitronate monooxygenase activity"/>
    <property type="evidence" value="ECO:0007669"/>
    <property type="project" value="InterPro"/>
</dbReference>